<dbReference type="CDD" id="cd17360">
    <property type="entry name" value="MFS_HMIT_like"/>
    <property type="match status" value="1"/>
</dbReference>
<evidence type="ECO:0000256" key="3">
    <source>
        <dbReference type="ARBA" id="ARBA00011738"/>
    </source>
</evidence>
<name>A0A8K1CKC7_PYTOL</name>
<dbReference type="PROSITE" id="PS00216">
    <property type="entry name" value="SUGAR_TRANSPORT_1"/>
    <property type="match status" value="1"/>
</dbReference>
<comment type="catalytic activity">
    <reaction evidence="9">
        <text>D-glucose(out) = D-glucose(in)</text>
        <dbReference type="Rhea" id="RHEA:60376"/>
        <dbReference type="ChEBI" id="CHEBI:4167"/>
    </reaction>
    <physiologicalReaction direction="left-to-right" evidence="9">
        <dbReference type="Rhea" id="RHEA:60377"/>
    </physiologicalReaction>
</comment>
<evidence type="ECO:0000256" key="10">
    <source>
        <dbReference type="ARBA" id="ARBA00044656"/>
    </source>
</evidence>
<evidence type="ECO:0000256" key="1">
    <source>
        <dbReference type="ARBA" id="ARBA00004141"/>
    </source>
</evidence>
<comment type="catalytic activity">
    <reaction evidence="10">
        <text>D-xylose(out) = D-xylose(in)</text>
        <dbReference type="Rhea" id="RHEA:78427"/>
        <dbReference type="ChEBI" id="CHEBI:53455"/>
    </reaction>
    <physiologicalReaction direction="left-to-right" evidence="10">
        <dbReference type="Rhea" id="RHEA:78428"/>
    </physiologicalReaction>
</comment>
<comment type="catalytic activity">
    <reaction evidence="12">
        <text>D-glucosamine(out) = D-glucosamine(in)</text>
        <dbReference type="Rhea" id="RHEA:78423"/>
        <dbReference type="ChEBI" id="CHEBI:58723"/>
    </reaction>
    <physiologicalReaction direction="left-to-right" evidence="12">
        <dbReference type="Rhea" id="RHEA:78424"/>
    </physiologicalReaction>
</comment>
<evidence type="ECO:0000259" key="18">
    <source>
        <dbReference type="PROSITE" id="PS50850"/>
    </source>
</evidence>
<accession>A0A8K1CKC7</accession>
<feature type="transmembrane region" description="Helical" evidence="17">
    <location>
        <begin position="162"/>
        <end position="184"/>
    </location>
</feature>
<feature type="transmembrane region" description="Helical" evidence="17">
    <location>
        <begin position="31"/>
        <end position="49"/>
    </location>
</feature>
<dbReference type="Proteomes" id="UP000794436">
    <property type="component" value="Unassembled WGS sequence"/>
</dbReference>
<feature type="domain" description="Major facilitator superfamily (MFS) profile" evidence="18">
    <location>
        <begin position="36"/>
        <end position="538"/>
    </location>
</feature>
<comment type="catalytic activity">
    <reaction evidence="8">
        <text>D-galactose(in) = D-galactose(out)</text>
        <dbReference type="Rhea" id="RHEA:34915"/>
        <dbReference type="ChEBI" id="CHEBI:4139"/>
    </reaction>
    <physiologicalReaction direction="right-to-left" evidence="8">
        <dbReference type="Rhea" id="RHEA:34917"/>
    </physiologicalReaction>
</comment>
<feature type="transmembrane region" description="Helical" evidence="17">
    <location>
        <begin position="190"/>
        <end position="212"/>
    </location>
</feature>
<organism evidence="19 20">
    <name type="scientific">Pythium oligandrum</name>
    <name type="common">Mycoparasitic fungus</name>
    <dbReference type="NCBI Taxonomy" id="41045"/>
    <lineage>
        <taxon>Eukaryota</taxon>
        <taxon>Sar</taxon>
        <taxon>Stramenopiles</taxon>
        <taxon>Oomycota</taxon>
        <taxon>Peronosporomycetes</taxon>
        <taxon>Pythiales</taxon>
        <taxon>Pythiaceae</taxon>
        <taxon>Pythium</taxon>
    </lineage>
</organism>
<evidence type="ECO:0000256" key="9">
    <source>
        <dbReference type="ARBA" id="ARBA00044648"/>
    </source>
</evidence>
<dbReference type="OrthoDB" id="6339427at2759"/>
<dbReference type="Pfam" id="PF00083">
    <property type="entry name" value="Sugar_tr"/>
    <property type="match status" value="2"/>
</dbReference>
<keyword evidence="5 17" id="KW-0812">Transmembrane</keyword>
<evidence type="ECO:0000256" key="12">
    <source>
        <dbReference type="ARBA" id="ARBA00044668"/>
    </source>
</evidence>
<dbReference type="EMBL" id="SPLM01000038">
    <property type="protein sequence ID" value="TMW65062.1"/>
    <property type="molecule type" value="Genomic_DNA"/>
</dbReference>
<protein>
    <recommendedName>
        <fullName evidence="14">Hexose transporter 1</fullName>
    </recommendedName>
</protein>
<evidence type="ECO:0000256" key="2">
    <source>
        <dbReference type="ARBA" id="ARBA00010992"/>
    </source>
</evidence>
<evidence type="ECO:0000256" key="7">
    <source>
        <dbReference type="ARBA" id="ARBA00023136"/>
    </source>
</evidence>
<dbReference type="PROSITE" id="PS50850">
    <property type="entry name" value="MFS"/>
    <property type="match status" value="1"/>
</dbReference>
<evidence type="ECO:0000256" key="17">
    <source>
        <dbReference type="SAM" id="Phobius"/>
    </source>
</evidence>
<evidence type="ECO:0000256" key="14">
    <source>
        <dbReference type="ARBA" id="ARBA00044780"/>
    </source>
</evidence>
<feature type="transmembrane region" description="Helical" evidence="17">
    <location>
        <begin position="342"/>
        <end position="365"/>
    </location>
</feature>
<dbReference type="NCBIfam" id="TIGR00879">
    <property type="entry name" value="SP"/>
    <property type="match status" value="1"/>
</dbReference>
<dbReference type="GO" id="GO:0022857">
    <property type="term" value="F:transmembrane transporter activity"/>
    <property type="evidence" value="ECO:0007669"/>
    <property type="project" value="InterPro"/>
</dbReference>
<feature type="transmembrane region" description="Helical" evidence="17">
    <location>
        <begin position="69"/>
        <end position="92"/>
    </location>
</feature>
<feature type="transmembrane region" description="Helical" evidence="17">
    <location>
        <begin position="447"/>
        <end position="471"/>
    </location>
</feature>
<evidence type="ECO:0000256" key="11">
    <source>
        <dbReference type="ARBA" id="ARBA00044662"/>
    </source>
</evidence>
<evidence type="ECO:0000256" key="5">
    <source>
        <dbReference type="ARBA" id="ARBA00022692"/>
    </source>
</evidence>
<evidence type="ECO:0000256" key="6">
    <source>
        <dbReference type="ARBA" id="ARBA00022989"/>
    </source>
</evidence>
<dbReference type="Gene3D" id="1.20.1250.20">
    <property type="entry name" value="MFS general substrate transporter like domains"/>
    <property type="match status" value="2"/>
</dbReference>
<evidence type="ECO:0000256" key="13">
    <source>
        <dbReference type="ARBA" id="ARBA00044710"/>
    </source>
</evidence>
<feature type="transmembrane region" description="Helical" evidence="17">
    <location>
        <begin position="272"/>
        <end position="294"/>
    </location>
</feature>
<sequence>MAGGMMLVPDATPRKEGEEDDQVLATPASPLFLYLLTFCSTIGGFLFGYDTGVISGALVLLKSPEVFNLTAFESESVVSAAVFGAIVGAALSSYGNDAFGRKPVILFSSTMFTLGSVLMGAATSFSALLVGRLVVGFGIGCSSMTVPLYIAEVSPPQIRGRLVSLNTLLVTGGQFFACLLAAVLSEVSDGWRYMLGLAAIPALIQVIGFMMLPESPRYLVSKAKKEAAWSALVRIRGTDDIETEFNHIEEEVKKHSDEEVVNIREELRKPTILRALVLGCFLQALQQFCGINTVMYYGATIIQMAGFNDPGTAIWLAAVVSFSNFIFTFVGIYLVDRAGRRLLTLGSLAGVVISLFALGLSFFVADHQSTSVVGSGECAALTSCFQCIANAKCGFCQHGGLSSPLQPIRSAQSTCVEGTALAAIAGACDSGDWSYSSCPTDNPVPGLLILVALFVYLAFFASGMGCMPWTINAEIYPLHVRSFAISAATSVNWISNLIVSFTFLSIIEAFSAAGAFWFYAAIAAGGFVYLHRELPETKGLELEEIQKIFEREENYEKIEKPEQD</sequence>
<feature type="region of interest" description="Disordered" evidence="16">
    <location>
        <begin position="1"/>
        <end position="20"/>
    </location>
</feature>
<dbReference type="GO" id="GO:0016020">
    <property type="term" value="C:membrane"/>
    <property type="evidence" value="ECO:0007669"/>
    <property type="project" value="UniProtKB-SubCell"/>
</dbReference>
<comment type="catalytic activity">
    <reaction evidence="13">
        <text>D-fructose(out) = D-fructose(in)</text>
        <dbReference type="Rhea" id="RHEA:60372"/>
        <dbReference type="ChEBI" id="CHEBI:37721"/>
    </reaction>
    <physiologicalReaction direction="left-to-right" evidence="13">
        <dbReference type="Rhea" id="RHEA:60373"/>
    </physiologicalReaction>
</comment>
<dbReference type="AlphaFoldDB" id="A0A8K1CKC7"/>
<keyword evidence="20" id="KW-1185">Reference proteome</keyword>
<comment type="catalytic activity">
    <reaction evidence="11">
        <text>D-mannose(out) = D-mannose(in)</text>
        <dbReference type="Rhea" id="RHEA:78391"/>
        <dbReference type="ChEBI" id="CHEBI:4208"/>
    </reaction>
    <physiologicalReaction direction="left-to-right" evidence="11">
        <dbReference type="Rhea" id="RHEA:78392"/>
    </physiologicalReaction>
</comment>
<evidence type="ECO:0000256" key="8">
    <source>
        <dbReference type="ARBA" id="ARBA00044637"/>
    </source>
</evidence>
<reference evidence="19" key="1">
    <citation type="submission" date="2019-03" db="EMBL/GenBank/DDBJ databases">
        <title>Long read genome sequence of the mycoparasitic Pythium oligandrum ATCC 38472 isolated from sugarbeet rhizosphere.</title>
        <authorList>
            <person name="Gaulin E."/>
        </authorList>
    </citation>
    <scope>NUCLEOTIDE SEQUENCE</scope>
    <source>
        <strain evidence="19">ATCC 38472_TT</strain>
    </source>
</reference>
<feature type="transmembrane region" description="Helical" evidence="17">
    <location>
        <begin position="314"/>
        <end position="335"/>
    </location>
</feature>
<dbReference type="PRINTS" id="PR00171">
    <property type="entry name" value="SUGRTRNSPORT"/>
</dbReference>
<dbReference type="InterPro" id="IPR003663">
    <property type="entry name" value="Sugar/inositol_transpt"/>
</dbReference>
<evidence type="ECO:0000313" key="20">
    <source>
        <dbReference type="Proteomes" id="UP000794436"/>
    </source>
</evidence>
<evidence type="ECO:0000256" key="15">
    <source>
        <dbReference type="RuleBase" id="RU003346"/>
    </source>
</evidence>
<keyword evidence="4 15" id="KW-0813">Transport</keyword>
<comment type="caution">
    <text evidence="19">The sequence shown here is derived from an EMBL/GenBank/DDBJ whole genome shotgun (WGS) entry which is preliminary data.</text>
</comment>
<comment type="similarity">
    <text evidence="2 15">Belongs to the major facilitator superfamily. Sugar transporter (TC 2.A.1.1) family.</text>
</comment>
<dbReference type="PROSITE" id="PS00217">
    <property type="entry name" value="SUGAR_TRANSPORT_2"/>
    <property type="match status" value="1"/>
</dbReference>
<feature type="transmembrane region" description="Helical" evidence="17">
    <location>
        <begin position="510"/>
        <end position="530"/>
    </location>
</feature>
<feature type="transmembrane region" description="Helical" evidence="17">
    <location>
        <begin position="483"/>
        <end position="504"/>
    </location>
</feature>
<comment type="subunit">
    <text evidence="3">Homodimer.</text>
</comment>
<dbReference type="InterPro" id="IPR050814">
    <property type="entry name" value="Myo-inositol_Transporter"/>
</dbReference>
<dbReference type="PANTHER" id="PTHR48020:SF12">
    <property type="entry name" value="PROTON MYO-INOSITOL COTRANSPORTER"/>
    <property type="match status" value="1"/>
</dbReference>
<evidence type="ECO:0000256" key="4">
    <source>
        <dbReference type="ARBA" id="ARBA00022448"/>
    </source>
</evidence>
<proteinExistence type="inferred from homology"/>
<keyword evidence="6 17" id="KW-1133">Transmembrane helix</keyword>
<dbReference type="PANTHER" id="PTHR48020">
    <property type="entry name" value="PROTON MYO-INOSITOL COTRANSPORTER"/>
    <property type="match status" value="1"/>
</dbReference>
<feature type="transmembrane region" description="Helical" evidence="17">
    <location>
        <begin position="104"/>
        <end position="123"/>
    </location>
</feature>
<evidence type="ECO:0000256" key="16">
    <source>
        <dbReference type="SAM" id="MobiDB-lite"/>
    </source>
</evidence>
<dbReference type="SUPFAM" id="SSF103473">
    <property type="entry name" value="MFS general substrate transporter"/>
    <property type="match status" value="1"/>
</dbReference>
<dbReference type="InterPro" id="IPR005829">
    <property type="entry name" value="Sugar_transporter_CS"/>
</dbReference>
<dbReference type="InterPro" id="IPR020846">
    <property type="entry name" value="MFS_dom"/>
</dbReference>
<keyword evidence="7 17" id="KW-0472">Membrane</keyword>
<evidence type="ECO:0000313" key="19">
    <source>
        <dbReference type="EMBL" id="TMW65062.1"/>
    </source>
</evidence>
<dbReference type="InterPro" id="IPR005828">
    <property type="entry name" value="MFS_sugar_transport-like"/>
</dbReference>
<feature type="transmembrane region" description="Helical" evidence="17">
    <location>
        <begin position="129"/>
        <end position="150"/>
    </location>
</feature>
<dbReference type="InterPro" id="IPR036259">
    <property type="entry name" value="MFS_trans_sf"/>
</dbReference>
<comment type="subcellular location">
    <subcellularLocation>
        <location evidence="1">Membrane</location>
        <topology evidence="1">Multi-pass membrane protein</topology>
    </subcellularLocation>
</comment>
<gene>
    <name evidence="19" type="ORF">Poli38472_009229</name>
</gene>